<name>A0A7W3TQN8_9LACO</name>
<feature type="region of interest" description="Disordered" evidence="1">
    <location>
        <begin position="114"/>
        <end position="134"/>
    </location>
</feature>
<keyword evidence="2" id="KW-0472">Membrane</keyword>
<evidence type="ECO:0008006" key="5">
    <source>
        <dbReference type="Google" id="ProtNLM"/>
    </source>
</evidence>
<accession>A0A7W3TQN8</accession>
<evidence type="ECO:0000256" key="2">
    <source>
        <dbReference type="SAM" id="Phobius"/>
    </source>
</evidence>
<dbReference type="AlphaFoldDB" id="A0A7W3TQN8"/>
<proteinExistence type="predicted"/>
<keyword evidence="2" id="KW-1133">Transmembrane helix</keyword>
<feature type="transmembrane region" description="Helical" evidence="2">
    <location>
        <begin position="29"/>
        <end position="47"/>
    </location>
</feature>
<evidence type="ECO:0000313" key="4">
    <source>
        <dbReference type="Proteomes" id="UP000518316"/>
    </source>
</evidence>
<protein>
    <recommendedName>
        <fullName evidence="5">LITAF domain-containing protein</fullName>
    </recommendedName>
</protein>
<dbReference type="RefSeq" id="WP_182597819.1">
    <property type="nucleotide sequence ID" value="NZ_JACIVC010000046.1"/>
</dbReference>
<gene>
    <name evidence="3" type="ORF">H5S40_03010</name>
</gene>
<reference evidence="3 4" key="1">
    <citation type="submission" date="2020-07" db="EMBL/GenBank/DDBJ databases">
        <title>Description of Limosilactobacillus balticus sp. nov., Limosilactobacillus agrestis sp. nov., Limosilactobacillus albertensis sp. nov., Limosilactobacillus rudii sp. nov., Limosilactobacillus fastidiosus sp. nov., five novel Limosilactobacillus species isolated from the vertebrate gastrointestinal tract, and proposal of 6 subspecies of Limosilactobacillus reuteri adapted to the gastrointestinal tract of specific vertebrate hosts.</title>
        <authorList>
            <person name="Li F."/>
            <person name="Cheng C."/>
            <person name="Zheng J."/>
            <person name="Quevedo R.M."/>
            <person name="Li J."/>
            <person name="Roos S."/>
            <person name="Gaenzle M.G."/>
            <person name="Walter J."/>
        </authorList>
    </citation>
    <scope>NUCLEOTIDE SEQUENCE [LARGE SCALE GENOMIC DNA]</scope>
    <source>
        <strain evidence="3 4">RRLNB_1_1</strain>
    </source>
</reference>
<dbReference type="EMBL" id="JACIVC010000046">
    <property type="protein sequence ID" value="MBB1069128.1"/>
    <property type="molecule type" value="Genomic_DNA"/>
</dbReference>
<keyword evidence="2" id="KW-0812">Transmembrane</keyword>
<keyword evidence="4" id="KW-1185">Reference proteome</keyword>
<evidence type="ECO:0000313" key="3">
    <source>
        <dbReference type="EMBL" id="MBB1069128.1"/>
    </source>
</evidence>
<organism evidence="3 4">
    <name type="scientific">Limosilactobacillus albertensis</name>
    <dbReference type="NCBI Taxonomy" id="2759752"/>
    <lineage>
        <taxon>Bacteria</taxon>
        <taxon>Bacillati</taxon>
        <taxon>Bacillota</taxon>
        <taxon>Bacilli</taxon>
        <taxon>Lactobacillales</taxon>
        <taxon>Lactobacillaceae</taxon>
        <taxon>Limosilactobacillus</taxon>
    </lineage>
</organism>
<sequence>MSKGQIITLAFVTVLFCVANVKEGIGQSIFGAILGFAITYGVIYWINKRKSITPEQKAKIQQEKTQKLKQKQQLKQEKAQVKLELQKAKLKEKELEVQRKTLKREERKKAKAESVKVKEYATPPSQPVQSQPSLVCPHCGSTNIQPLGQHKKGFSVGKAVGGTILTGGVGALAGFAGKKTKQTDFVCMNCGKQFKR</sequence>
<dbReference type="Proteomes" id="UP000518316">
    <property type="component" value="Unassembled WGS sequence"/>
</dbReference>
<comment type="caution">
    <text evidence="3">The sequence shown here is derived from an EMBL/GenBank/DDBJ whole genome shotgun (WGS) entry which is preliminary data.</text>
</comment>
<evidence type="ECO:0000256" key="1">
    <source>
        <dbReference type="SAM" id="MobiDB-lite"/>
    </source>
</evidence>